<dbReference type="InterPro" id="IPR008030">
    <property type="entry name" value="NmrA-like"/>
</dbReference>
<gene>
    <name evidence="2" type="ORF">GCM10017577_31650</name>
</gene>
<name>A0A9W6L6L9_9PSEU</name>
<feature type="domain" description="NmrA-like" evidence="1">
    <location>
        <begin position="5"/>
        <end position="227"/>
    </location>
</feature>
<dbReference type="SUPFAM" id="SSF51735">
    <property type="entry name" value="NAD(P)-binding Rossmann-fold domains"/>
    <property type="match status" value="1"/>
</dbReference>
<dbReference type="Proteomes" id="UP001143463">
    <property type="component" value="Unassembled WGS sequence"/>
</dbReference>
<dbReference type="InterPro" id="IPR036291">
    <property type="entry name" value="NAD(P)-bd_dom_sf"/>
</dbReference>
<dbReference type="PANTHER" id="PTHR47129">
    <property type="entry name" value="QUINONE OXIDOREDUCTASE 2"/>
    <property type="match status" value="1"/>
</dbReference>
<evidence type="ECO:0000313" key="2">
    <source>
        <dbReference type="EMBL" id="GLL12024.1"/>
    </source>
</evidence>
<evidence type="ECO:0000259" key="1">
    <source>
        <dbReference type="Pfam" id="PF05368"/>
    </source>
</evidence>
<dbReference type="Pfam" id="PF05368">
    <property type="entry name" value="NmrA"/>
    <property type="match status" value="1"/>
</dbReference>
<accession>A0A9W6L6L9</accession>
<reference evidence="2" key="2">
    <citation type="submission" date="2023-01" db="EMBL/GenBank/DDBJ databases">
        <authorList>
            <person name="Sun Q."/>
            <person name="Evtushenko L."/>
        </authorList>
    </citation>
    <scope>NUCLEOTIDE SEQUENCE</scope>
    <source>
        <strain evidence="2">VKM Ac-1069</strain>
    </source>
</reference>
<comment type="caution">
    <text evidence="2">The sequence shown here is derived from an EMBL/GenBank/DDBJ whole genome shotgun (WGS) entry which is preliminary data.</text>
</comment>
<dbReference type="Gene3D" id="3.90.25.10">
    <property type="entry name" value="UDP-galactose 4-epimerase, domain 1"/>
    <property type="match status" value="1"/>
</dbReference>
<reference evidence="2" key="1">
    <citation type="journal article" date="2014" name="Int. J. Syst. Evol. Microbiol.">
        <title>Complete genome sequence of Corynebacterium casei LMG S-19264T (=DSM 44701T), isolated from a smear-ripened cheese.</title>
        <authorList>
            <consortium name="US DOE Joint Genome Institute (JGI-PGF)"/>
            <person name="Walter F."/>
            <person name="Albersmeier A."/>
            <person name="Kalinowski J."/>
            <person name="Ruckert C."/>
        </authorList>
    </citation>
    <scope>NUCLEOTIDE SEQUENCE</scope>
    <source>
        <strain evidence="2">VKM Ac-1069</strain>
    </source>
</reference>
<dbReference type="InterPro" id="IPR052718">
    <property type="entry name" value="NmrA-type_oxidoreductase"/>
</dbReference>
<protein>
    <submittedName>
        <fullName evidence="2">NAD(P)-dependent oxidoreductase</fullName>
    </submittedName>
</protein>
<evidence type="ECO:0000313" key="3">
    <source>
        <dbReference type="Proteomes" id="UP001143463"/>
    </source>
</evidence>
<keyword evidence="3" id="KW-1185">Reference proteome</keyword>
<dbReference type="EMBL" id="BSFQ01000011">
    <property type="protein sequence ID" value="GLL12024.1"/>
    <property type="molecule type" value="Genomic_DNA"/>
</dbReference>
<dbReference type="RefSeq" id="WP_037045348.1">
    <property type="nucleotide sequence ID" value="NZ_BAAAUZ010000043.1"/>
</dbReference>
<proteinExistence type="predicted"/>
<dbReference type="CDD" id="cd05269">
    <property type="entry name" value="TMR_SDR_a"/>
    <property type="match status" value="1"/>
</dbReference>
<sequence length="284" mass="29255">MTTYAVTGATGHLGALAIEALLEKGVPAGDVVAVVRDAGRAAALAARGVQVRTADYTQPETLRAAFAGVDRLLLVSGNEVGQRIEQHGNVIDAAKEAGVGLIAYTGITRADTTGSPLAPEHKATEELLAASGVPHTLLRNNWYVENYTAQLADYLSRGAIVAAAGEGRVSGAARRDYAEAAAAVLTGEGHAGRTYELAGTPFTFKELAATISEVSGREVEYRPVAPAELTGILTGAGLDEGTAGFVVALDESIARGDLDIESTDLPELLGRPLTPVADVVRAAL</sequence>
<organism evidence="2 3">
    <name type="scientific">Pseudonocardia halophobica</name>
    <dbReference type="NCBI Taxonomy" id="29401"/>
    <lineage>
        <taxon>Bacteria</taxon>
        <taxon>Bacillati</taxon>
        <taxon>Actinomycetota</taxon>
        <taxon>Actinomycetes</taxon>
        <taxon>Pseudonocardiales</taxon>
        <taxon>Pseudonocardiaceae</taxon>
        <taxon>Pseudonocardia</taxon>
    </lineage>
</organism>
<dbReference type="Gene3D" id="3.40.50.720">
    <property type="entry name" value="NAD(P)-binding Rossmann-like Domain"/>
    <property type="match status" value="1"/>
</dbReference>
<dbReference type="AlphaFoldDB" id="A0A9W6L6L9"/>
<dbReference type="PANTHER" id="PTHR47129:SF1">
    <property type="entry name" value="NMRA-LIKE DOMAIN-CONTAINING PROTEIN"/>
    <property type="match status" value="1"/>
</dbReference>